<dbReference type="Proteomes" id="UP000010146">
    <property type="component" value="Unassembled WGS sequence"/>
</dbReference>
<evidence type="ECO:0000313" key="1">
    <source>
        <dbReference type="EMBL" id="KKC29487.1"/>
    </source>
</evidence>
<reference evidence="1 2" key="1">
    <citation type="submission" date="2008-07" db="EMBL/GenBank/DDBJ databases">
        <authorList>
            <person name="Gonzalez J."/>
            <person name="Sokolova T."/>
            <person name="Ferriera S."/>
            <person name="Johnson J."/>
            <person name="Kravitz S."/>
            <person name="Beeson K."/>
            <person name="Sutton G."/>
            <person name="Rogers Y.-H."/>
            <person name="Friedman R."/>
            <person name="Frazier M."/>
            <person name="Venter J.C."/>
        </authorList>
    </citation>
    <scope>NUCLEOTIDE SEQUENCE [LARGE SCALE GENOMIC DNA]</scope>
    <source>
        <strain evidence="1 2">DSM 12653</strain>
    </source>
</reference>
<sequence length="58" mass="6638">MLNLTRGGFFVPKIKFLIFTKKYILRNKSSSISPFCEMRTTLFLKEEKGHAQKGPSGD</sequence>
<protein>
    <submittedName>
        <fullName evidence="1">Uncharacterized protein</fullName>
    </submittedName>
</protein>
<comment type="caution">
    <text evidence="1">The sequence shown here is derived from an EMBL/GenBank/DDBJ whole genome shotgun (WGS) entry which is preliminary data.</text>
</comment>
<name>A0A0F5PLE5_9THEO</name>
<reference evidence="2" key="3">
    <citation type="submission" date="2015-02" db="EMBL/GenBank/DDBJ databases">
        <title>Genome analysis of three genomes within the thermophilic hydrogenogenic bacterial species Caldanaerobacter subterraneus.</title>
        <authorList>
            <person name="Sant'Anna F.H."/>
            <person name="Lebedinsky A."/>
            <person name="Sokolova T."/>
            <person name="Robb F.T."/>
            <person name="Gonzalez J.M."/>
        </authorList>
    </citation>
    <scope>NUCLEOTIDE SEQUENCE [LARGE SCALE GENOMIC DNA]</scope>
    <source>
        <strain evidence="2">DSM 12653</strain>
    </source>
</reference>
<dbReference type="EMBL" id="ABXP02000079">
    <property type="protein sequence ID" value="KKC29487.1"/>
    <property type="molecule type" value="Genomic_DNA"/>
</dbReference>
<proteinExistence type="predicted"/>
<gene>
    <name evidence="1" type="ORF">CDSM653_01450</name>
</gene>
<organism evidence="1 2">
    <name type="scientific">Caldanaerobacter subterraneus subsp. pacificus DSM 12653</name>
    <dbReference type="NCBI Taxonomy" id="391606"/>
    <lineage>
        <taxon>Bacteria</taxon>
        <taxon>Bacillati</taxon>
        <taxon>Bacillota</taxon>
        <taxon>Clostridia</taxon>
        <taxon>Thermoanaerobacterales</taxon>
        <taxon>Thermoanaerobacteraceae</taxon>
        <taxon>Caldanaerobacter</taxon>
    </lineage>
</organism>
<accession>A0A0F5PLE5</accession>
<dbReference type="AlphaFoldDB" id="A0A0F5PLE5"/>
<evidence type="ECO:0000313" key="2">
    <source>
        <dbReference type="Proteomes" id="UP000010146"/>
    </source>
</evidence>
<reference evidence="1 2" key="2">
    <citation type="journal article" date="2015" name="BMC Genomics">
        <title>Analysis of three genomes within the thermophilic bacterial species Caldanaerobacter subterraneus with a focus on carbon monoxide dehydrogenase evolution and hydrolase diversity.</title>
        <authorList>
            <person name="Sant'Anna F.H."/>
            <person name="Lebedinsky A.V."/>
            <person name="Sokolova T.G."/>
            <person name="Robb F.T."/>
            <person name="Gonzalez J.M."/>
        </authorList>
    </citation>
    <scope>NUCLEOTIDE SEQUENCE [LARGE SCALE GENOMIC DNA]</scope>
    <source>
        <strain evidence="1 2">DSM 12653</strain>
    </source>
</reference>